<name>A0AA39ND30_9AGAR</name>
<feature type="transmembrane region" description="Helical" evidence="1">
    <location>
        <begin position="187"/>
        <end position="204"/>
    </location>
</feature>
<keyword evidence="1" id="KW-1133">Transmembrane helix</keyword>
<organism evidence="2 3">
    <name type="scientific">Armillaria novae-zelandiae</name>
    <dbReference type="NCBI Taxonomy" id="153914"/>
    <lineage>
        <taxon>Eukaryota</taxon>
        <taxon>Fungi</taxon>
        <taxon>Dikarya</taxon>
        <taxon>Basidiomycota</taxon>
        <taxon>Agaricomycotina</taxon>
        <taxon>Agaricomycetes</taxon>
        <taxon>Agaricomycetidae</taxon>
        <taxon>Agaricales</taxon>
        <taxon>Marasmiineae</taxon>
        <taxon>Physalacriaceae</taxon>
        <taxon>Armillaria</taxon>
    </lineage>
</organism>
<dbReference type="Proteomes" id="UP001175227">
    <property type="component" value="Unassembled WGS sequence"/>
</dbReference>
<keyword evidence="1" id="KW-0812">Transmembrane</keyword>
<evidence type="ECO:0000313" key="2">
    <source>
        <dbReference type="EMBL" id="KAK0463389.1"/>
    </source>
</evidence>
<evidence type="ECO:0000256" key="1">
    <source>
        <dbReference type="SAM" id="Phobius"/>
    </source>
</evidence>
<protein>
    <submittedName>
        <fullName evidence="2">Uncharacterized protein</fullName>
    </submittedName>
</protein>
<proteinExistence type="predicted"/>
<gene>
    <name evidence="2" type="ORF">IW261DRAFT_1575742</name>
</gene>
<dbReference type="AlphaFoldDB" id="A0AA39ND30"/>
<keyword evidence="3" id="KW-1185">Reference proteome</keyword>
<accession>A0AA39ND30</accession>
<reference evidence="2" key="1">
    <citation type="submission" date="2023-06" db="EMBL/GenBank/DDBJ databases">
        <authorList>
            <consortium name="Lawrence Berkeley National Laboratory"/>
            <person name="Ahrendt S."/>
            <person name="Sahu N."/>
            <person name="Indic B."/>
            <person name="Wong-Bajracharya J."/>
            <person name="Merenyi Z."/>
            <person name="Ke H.-M."/>
            <person name="Monk M."/>
            <person name="Kocsube S."/>
            <person name="Drula E."/>
            <person name="Lipzen A."/>
            <person name="Balint B."/>
            <person name="Henrissat B."/>
            <person name="Andreopoulos B."/>
            <person name="Martin F.M."/>
            <person name="Harder C.B."/>
            <person name="Rigling D."/>
            <person name="Ford K.L."/>
            <person name="Foster G.D."/>
            <person name="Pangilinan J."/>
            <person name="Papanicolaou A."/>
            <person name="Barry K."/>
            <person name="LaButti K."/>
            <person name="Viragh M."/>
            <person name="Koriabine M."/>
            <person name="Yan M."/>
            <person name="Riley R."/>
            <person name="Champramary S."/>
            <person name="Plett K.L."/>
            <person name="Tsai I.J."/>
            <person name="Slot J."/>
            <person name="Sipos G."/>
            <person name="Plett J."/>
            <person name="Nagy L.G."/>
            <person name="Grigoriev I.V."/>
        </authorList>
    </citation>
    <scope>NUCLEOTIDE SEQUENCE</scope>
    <source>
        <strain evidence="2">ICMP 16352</strain>
    </source>
</reference>
<dbReference type="Pfam" id="PF14494">
    <property type="entry name" value="DUF4436"/>
    <property type="match status" value="1"/>
</dbReference>
<dbReference type="EMBL" id="JAUEPR010000110">
    <property type="protein sequence ID" value="KAK0463389.1"/>
    <property type="molecule type" value="Genomic_DNA"/>
</dbReference>
<comment type="caution">
    <text evidence="2">The sequence shown here is derived from an EMBL/GenBank/DDBJ whole genome shotgun (WGS) entry which is preliminary data.</text>
</comment>
<feature type="transmembrane region" description="Helical" evidence="1">
    <location>
        <begin position="219"/>
        <end position="243"/>
    </location>
</feature>
<evidence type="ECO:0000313" key="3">
    <source>
        <dbReference type="Proteomes" id="UP001175227"/>
    </source>
</evidence>
<sequence length="270" mass="30459">MIVKWTIVYDTCNNINPKHNCTEVHIFFNTYLSPSDPRYDNGPYNNITVDPFIISHGQLGPILHTIHTALTISTVDFYSLSAYPYDIYYVRIFVFAWDISTHTPVHLLLKEFVGVITGIHTLTTVISPLYHHGHSISNSTQIIATLQRSTLVIVYCVIITITFWMVTLMICLIMIATVFFRFRQRNEIVVVPIGTVFAFTQLRASMPGAPEGFGDTLDIVGLLPCLILLSICAISMVGVYLFADPDDPTRKVLTWIELSVFSLINCVYNS</sequence>
<dbReference type="InterPro" id="IPR027948">
    <property type="entry name" value="DUF4436"/>
</dbReference>
<feature type="transmembrane region" description="Helical" evidence="1">
    <location>
        <begin position="152"/>
        <end position="180"/>
    </location>
</feature>
<keyword evidence="1" id="KW-0472">Membrane</keyword>